<evidence type="ECO:0000313" key="1">
    <source>
        <dbReference type="EMBL" id="MPN22243.1"/>
    </source>
</evidence>
<sequence length="47" mass="5653">MIESYLTDKILKLYKNIRARIHTVKNVRILAFVYLRVDLKLKVHVRA</sequence>
<proteinExistence type="predicted"/>
<organism evidence="1">
    <name type="scientific">bioreactor metagenome</name>
    <dbReference type="NCBI Taxonomy" id="1076179"/>
    <lineage>
        <taxon>unclassified sequences</taxon>
        <taxon>metagenomes</taxon>
        <taxon>ecological metagenomes</taxon>
    </lineage>
</organism>
<dbReference type="EMBL" id="VSSQ01070446">
    <property type="protein sequence ID" value="MPN22243.1"/>
    <property type="molecule type" value="Genomic_DNA"/>
</dbReference>
<dbReference type="AlphaFoldDB" id="A0A645GEM1"/>
<gene>
    <name evidence="1" type="ORF">SDC9_169626</name>
</gene>
<protein>
    <submittedName>
        <fullName evidence="1">Uncharacterized protein</fullName>
    </submittedName>
</protein>
<comment type="caution">
    <text evidence="1">The sequence shown here is derived from an EMBL/GenBank/DDBJ whole genome shotgun (WGS) entry which is preliminary data.</text>
</comment>
<reference evidence="1" key="1">
    <citation type="submission" date="2019-08" db="EMBL/GenBank/DDBJ databases">
        <authorList>
            <person name="Kucharzyk K."/>
            <person name="Murdoch R.W."/>
            <person name="Higgins S."/>
            <person name="Loffler F."/>
        </authorList>
    </citation>
    <scope>NUCLEOTIDE SEQUENCE</scope>
</reference>
<accession>A0A645GEM1</accession>
<name>A0A645GEM1_9ZZZZ</name>